<evidence type="ECO:0000313" key="2">
    <source>
        <dbReference type="Proteomes" id="UP000789860"/>
    </source>
</evidence>
<proteinExistence type="predicted"/>
<feature type="non-terminal residue" evidence="1">
    <location>
        <position position="155"/>
    </location>
</feature>
<reference evidence="1" key="1">
    <citation type="submission" date="2021-06" db="EMBL/GenBank/DDBJ databases">
        <authorList>
            <person name="Kallberg Y."/>
            <person name="Tangrot J."/>
            <person name="Rosling A."/>
        </authorList>
    </citation>
    <scope>NUCLEOTIDE SEQUENCE</scope>
    <source>
        <strain evidence="1">AU212A</strain>
    </source>
</reference>
<protein>
    <submittedName>
        <fullName evidence="1">5789_t:CDS:1</fullName>
    </submittedName>
</protein>
<feature type="non-terminal residue" evidence="1">
    <location>
        <position position="1"/>
    </location>
</feature>
<gene>
    <name evidence="1" type="ORF">SCALOS_LOCUS7787</name>
</gene>
<keyword evidence="2" id="KW-1185">Reference proteome</keyword>
<sequence>GKQINASTAMVDRNEFSFEELRVRALERRTIVSYSYNDRVQVKNIGYVEGNEFSFEELRVMALERRTIVSYSYNDRVQVKNIGYVEGNEFSFEELRVMALERQTIISYSYNDRIQVKNDENENSINKLTSLDHKLKDESDIKSPRSSKLLPTKND</sequence>
<dbReference type="EMBL" id="CAJVPM010018522">
    <property type="protein sequence ID" value="CAG8625378.1"/>
    <property type="molecule type" value="Genomic_DNA"/>
</dbReference>
<comment type="caution">
    <text evidence="1">The sequence shown here is derived from an EMBL/GenBank/DDBJ whole genome shotgun (WGS) entry which is preliminary data.</text>
</comment>
<organism evidence="1 2">
    <name type="scientific">Scutellospora calospora</name>
    <dbReference type="NCBI Taxonomy" id="85575"/>
    <lineage>
        <taxon>Eukaryota</taxon>
        <taxon>Fungi</taxon>
        <taxon>Fungi incertae sedis</taxon>
        <taxon>Mucoromycota</taxon>
        <taxon>Glomeromycotina</taxon>
        <taxon>Glomeromycetes</taxon>
        <taxon>Diversisporales</taxon>
        <taxon>Gigasporaceae</taxon>
        <taxon>Scutellospora</taxon>
    </lineage>
</organism>
<accession>A0ACA9N3D6</accession>
<name>A0ACA9N3D6_9GLOM</name>
<dbReference type="Proteomes" id="UP000789860">
    <property type="component" value="Unassembled WGS sequence"/>
</dbReference>
<evidence type="ECO:0000313" key="1">
    <source>
        <dbReference type="EMBL" id="CAG8625378.1"/>
    </source>
</evidence>